<keyword evidence="2" id="KW-1185">Reference proteome</keyword>
<evidence type="ECO:0000313" key="2">
    <source>
        <dbReference type="Proteomes" id="UP000474296"/>
    </source>
</evidence>
<reference evidence="1 2" key="1">
    <citation type="submission" date="2020-01" db="EMBL/GenBank/DDBJ databases">
        <title>Spongiivirga citrea KCTC 32990T.</title>
        <authorList>
            <person name="Wang G."/>
        </authorList>
    </citation>
    <scope>NUCLEOTIDE SEQUENCE [LARGE SCALE GENOMIC DNA]</scope>
    <source>
        <strain evidence="1 2">KCTC 32990</strain>
    </source>
</reference>
<organism evidence="1 2">
    <name type="scientific">Spongiivirga citrea</name>
    <dbReference type="NCBI Taxonomy" id="1481457"/>
    <lineage>
        <taxon>Bacteria</taxon>
        <taxon>Pseudomonadati</taxon>
        <taxon>Bacteroidota</taxon>
        <taxon>Flavobacteriia</taxon>
        <taxon>Flavobacteriales</taxon>
        <taxon>Flavobacteriaceae</taxon>
        <taxon>Spongiivirga</taxon>
    </lineage>
</organism>
<sequence>MKLNKVLGACLTLLIISCSSDDNGDTGPSQEELNQVIGTWQLSQVNVSAAQDVDNDGDSSVNLIEELSCLDGTLTFTADFKWSLQTVNPVITSITNDQFAFSCDNGVQNAGSWALQGNIVLIREGVNTSQLNLSGTTLTEQINENLPMLTSKVYQKN</sequence>
<accession>A0A6M0CJ44</accession>
<dbReference type="RefSeq" id="WP_164032643.1">
    <property type="nucleotide sequence ID" value="NZ_JAABOQ010000005.1"/>
</dbReference>
<gene>
    <name evidence="1" type="ORF">GWK10_12085</name>
</gene>
<dbReference type="EMBL" id="JAABOQ010000005">
    <property type="protein sequence ID" value="NER17956.1"/>
    <property type="molecule type" value="Genomic_DNA"/>
</dbReference>
<proteinExistence type="predicted"/>
<protein>
    <submittedName>
        <fullName evidence="1">DUF5004 domain-containing protein</fullName>
    </submittedName>
</protein>
<name>A0A6M0CJ44_9FLAO</name>
<evidence type="ECO:0000313" key="1">
    <source>
        <dbReference type="EMBL" id="NER17956.1"/>
    </source>
</evidence>
<dbReference type="PROSITE" id="PS51257">
    <property type="entry name" value="PROKAR_LIPOPROTEIN"/>
    <property type="match status" value="1"/>
</dbReference>
<comment type="caution">
    <text evidence="1">The sequence shown here is derived from an EMBL/GenBank/DDBJ whole genome shotgun (WGS) entry which is preliminary data.</text>
</comment>
<dbReference type="Proteomes" id="UP000474296">
    <property type="component" value="Unassembled WGS sequence"/>
</dbReference>
<dbReference type="AlphaFoldDB" id="A0A6M0CJ44"/>